<dbReference type="STRING" id="667725.A0A0L0F3U0"/>
<dbReference type="PANTHER" id="PTHR12864">
    <property type="entry name" value="RAN BINDING PROTEIN 9-RELATED"/>
    <property type="match status" value="1"/>
</dbReference>
<dbReference type="InterPro" id="IPR003877">
    <property type="entry name" value="SPRY_dom"/>
</dbReference>
<gene>
    <name evidence="2" type="ORF">SARC_16111</name>
</gene>
<sequence length="169" mass="18641">MTSDEIKPPFYNIDYAFAFEERHYMSTNAIEADRFWLKCRFIGVGLCSSSVSLNKLPGWEKNSYGYHGDDGCIFKGSGAGQNYGPTFGNKDTVGCCYNMAEGTVFYTKNGVHQGIAFSNITSQPMYPAIGLRSPGEVVVVNLGTSAPFMFDIDSYVRDCKTAALNTIRQ</sequence>
<dbReference type="InterPro" id="IPR043136">
    <property type="entry name" value="B30.2/SPRY_sf"/>
</dbReference>
<dbReference type="Pfam" id="PF00622">
    <property type="entry name" value="SPRY"/>
    <property type="match status" value="1"/>
</dbReference>
<organism evidence="2 3">
    <name type="scientific">Sphaeroforma arctica JP610</name>
    <dbReference type="NCBI Taxonomy" id="667725"/>
    <lineage>
        <taxon>Eukaryota</taxon>
        <taxon>Ichthyosporea</taxon>
        <taxon>Ichthyophonida</taxon>
        <taxon>Sphaeroforma</taxon>
    </lineage>
</organism>
<dbReference type="InterPro" id="IPR001870">
    <property type="entry name" value="B30.2/SPRY"/>
</dbReference>
<dbReference type="Proteomes" id="UP000054560">
    <property type="component" value="Unassembled WGS sequence"/>
</dbReference>
<dbReference type="RefSeq" id="XP_014145254.1">
    <property type="nucleotide sequence ID" value="XM_014289779.1"/>
</dbReference>
<evidence type="ECO:0000313" key="3">
    <source>
        <dbReference type="Proteomes" id="UP000054560"/>
    </source>
</evidence>
<protein>
    <recommendedName>
        <fullName evidence="1">B30.2/SPRY domain-containing protein</fullName>
    </recommendedName>
</protein>
<dbReference type="SMART" id="SM00449">
    <property type="entry name" value="SPRY"/>
    <property type="match status" value="1"/>
</dbReference>
<name>A0A0L0F3U0_9EUKA</name>
<evidence type="ECO:0000313" key="2">
    <source>
        <dbReference type="EMBL" id="KNC71352.1"/>
    </source>
</evidence>
<dbReference type="InterPro" id="IPR013320">
    <property type="entry name" value="ConA-like_dom_sf"/>
</dbReference>
<dbReference type="eggNOG" id="KOG1477">
    <property type="taxonomic scope" value="Eukaryota"/>
</dbReference>
<keyword evidence="3" id="KW-1185">Reference proteome</keyword>
<dbReference type="OrthoDB" id="25503at2759"/>
<dbReference type="Gene3D" id="2.60.120.920">
    <property type="match status" value="1"/>
</dbReference>
<dbReference type="AlphaFoldDB" id="A0A0L0F3U0"/>
<dbReference type="SUPFAM" id="SSF49899">
    <property type="entry name" value="Concanavalin A-like lectins/glucanases"/>
    <property type="match status" value="1"/>
</dbReference>
<dbReference type="InterPro" id="IPR050618">
    <property type="entry name" value="Ubq-SigPath_Reg"/>
</dbReference>
<dbReference type="GeneID" id="25916615"/>
<dbReference type="PROSITE" id="PS50188">
    <property type="entry name" value="B302_SPRY"/>
    <property type="match status" value="1"/>
</dbReference>
<reference evidence="2 3" key="1">
    <citation type="submission" date="2011-02" db="EMBL/GenBank/DDBJ databases">
        <title>The Genome Sequence of Sphaeroforma arctica JP610.</title>
        <authorList>
            <consortium name="The Broad Institute Genome Sequencing Platform"/>
            <person name="Russ C."/>
            <person name="Cuomo C."/>
            <person name="Young S.K."/>
            <person name="Zeng Q."/>
            <person name="Gargeya S."/>
            <person name="Alvarado L."/>
            <person name="Berlin A."/>
            <person name="Chapman S.B."/>
            <person name="Chen Z."/>
            <person name="Freedman E."/>
            <person name="Gellesch M."/>
            <person name="Goldberg J."/>
            <person name="Griggs A."/>
            <person name="Gujja S."/>
            <person name="Heilman E."/>
            <person name="Heiman D."/>
            <person name="Howarth C."/>
            <person name="Mehta T."/>
            <person name="Neiman D."/>
            <person name="Pearson M."/>
            <person name="Roberts A."/>
            <person name="Saif S."/>
            <person name="Shea T."/>
            <person name="Shenoy N."/>
            <person name="Sisk P."/>
            <person name="Stolte C."/>
            <person name="Sykes S."/>
            <person name="White J."/>
            <person name="Yandava C."/>
            <person name="Burger G."/>
            <person name="Gray M.W."/>
            <person name="Holland P.W.H."/>
            <person name="King N."/>
            <person name="Lang F.B.F."/>
            <person name="Roger A.J."/>
            <person name="Ruiz-Trillo I."/>
            <person name="Haas B."/>
            <person name="Nusbaum C."/>
            <person name="Birren B."/>
        </authorList>
    </citation>
    <scope>NUCLEOTIDE SEQUENCE [LARGE SCALE GENOMIC DNA]</scope>
    <source>
        <strain evidence="2 3">JP610</strain>
    </source>
</reference>
<dbReference type="EMBL" id="KQ248955">
    <property type="protein sequence ID" value="KNC71352.1"/>
    <property type="molecule type" value="Genomic_DNA"/>
</dbReference>
<accession>A0A0L0F3U0</accession>
<feature type="non-terminal residue" evidence="2">
    <location>
        <position position="169"/>
    </location>
</feature>
<feature type="domain" description="B30.2/SPRY" evidence="1">
    <location>
        <begin position="1"/>
        <end position="147"/>
    </location>
</feature>
<evidence type="ECO:0000259" key="1">
    <source>
        <dbReference type="PROSITE" id="PS50188"/>
    </source>
</evidence>
<proteinExistence type="predicted"/>